<accession>A0ABM9HEU9</accession>
<sequence length="56" mass="6158">MRIRLVCLLDSSIAEAKPNPVSFNADIMLPVKIRPLCLLTFNIESVPPDAQPPAQN</sequence>
<keyword evidence="2" id="KW-1185">Reference proteome</keyword>
<organism evidence="1 2">
    <name type="scientific">Nitrospina watsonii</name>
    <dbReference type="NCBI Taxonomy" id="1323948"/>
    <lineage>
        <taxon>Bacteria</taxon>
        <taxon>Pseudomonadati</taxon>
        <taxon>Nitrospinota/Tectimicrobiota group</taxon>
        <taxon>Nitrospinota</taxon>
        <taxon>Nitrospinia</taxon>
        <taxon>Nitrospinales</taxon>
        <taxon>Nitrospinaceae</taxon>
        <taxon>Nitrospina</taxon>
    </lineage>
</organism>
<evidence type="ECO:0000313" key="2">
    <source>
        <dbReference type="Proteomes" id="UP001157733"/>
    </source>
</evidence>
<name>A0ABM9HEU9_9BACT</name>
<dbReference type="EMBL" id="OX336137">
    <property type="protein sequence ID" value="CAI2718759.1"/>
    <property type="molecule type" value="Genomic_DNA"/>
</dbReference>
<evidence type="ECO:0000313" key="1">
    <source>
        <dbReference type="EMBL" id="CAI2718759.1"/>
    </source>
</evidence>
<gene>
    <name evidence="1" type="ORF">NSPWAT_1903</name>
</gene>
<dbReference type="Proteomes" id="UP001157733">
    <property type="component" value="Chromosome"/>
</dbReference>
<proteinExistence type="predicted"/>
<reference evidence="1 2" key="1">
    <citation type="submission" date="2022-09" db="EMBL/GenBank/DDBJ databases">
        <authorList>
            <person name="Kop L."/>
        </authorList>
    </citation>
    <scope>NUCLEOTIDE SEQUENCE [LARGE SCALE GENOMIC DNA]</scope>
    <source>
        <strain evidence="1 2">347</strain>
    </source>
</reference>
<protein>
    <submittedName>
        <fullName evidence="1">Uncharacterized protein</fullName>
    </submittedName>
</protein>